<dbReference type="WormBase" id="Bm5153">
    <property type="protein sequence ID" value="BM22684"/>
    <property type="gene ID" value="WBGene00225414"/>
</dbReference>
<feature type="transmembrane region" description="Helical" evidence="1">
    <location>
        <begin position="39"/>
        <end position="57"/>
    </location>
</feature>
<dbReference type="AlphaFoldDB" id="A0A0K0JHR0"/>
<keyword evidence="1" id="KW-0472">Membrane</keyword>
<dbReference type="WBParaSite" id="Bm5153.1">
    <property type="protein sequence ID" value="Bm5153.1"/>
    <property type="gene ID" value="WBGene00225414"/>
</dbReference>
<dbReference type="RefSeq" id="XP_042938831.1">
    <property type="nucleotide sequence ID" value="XM_043082897.1"/>
</dbReference>
<dbReference type="EMBL" id="LN863397">
    <property type="protein sequence ID" value="CDQ05922.1"/>
    <property type="molecule type" value="Genomic_DNA"/>
</dbReference>
<evidence type="ECO:0000313" key="2">
    <source>
        <dbReference type="EMBL" id="CDQ05922.1"/>
    </source>
</evidence>
<name>A0A0K0JHR0_BRUMA</name>
<evidence type="ECO:0000313" key="3">
    <source>
        <dbReference type="EMBL" id="VIP00134.1"/>
    </source>
</evidence>
<proteinExistence type="predicted"/>
<evidence type="ECO:0000313" key="6">
    <source>
        <dbReference type="WormBase" id="Bm5153"/>
    </source>
</evidence>
<dbReference type="KEGG" id="bmy:BM_BM5153"/>
<reference evidence="3" key="3">
    <citation type="submission" date="2019-04" db="EMBL/GenBank/DDBJ databases">
        <authorList>
            <person name="Howe K."/>
            <person name="Paulini M."/>
            <person name="Williams G."/>
        </authorList>
    </citation>
    <scope>NUCLEOTIDE SEQUENCE [LARGE SCALE GENOMIC DNA]</scope>
    <source>
        <strain evidence="3">FR3</strain>
    </source>
</reference>
<accession>A0A0K0JHR0</accession>
<protein>
    <submittedName>
        <fullName evidence="2 5">Bm5153</fullName>
    </submittedName>
</protein>
<dbReference type="GeneID" id="66059881"/>
<keyword evidence="1" id="KW-0812">Transmembrane</keyword>
<organism evidence="4 5">
    <name type="scientific">Brugia malayi</name>
    <name type="common">Filarial nematode worm</name>
    <dbReference type="NCBI Taxonomy" id="6279"/>
    <lineage>
        <taxon>Eukaryota</taxon>
        <taxon>Metazoa</taxon>
        <taxon>Ecdysozoa</taxon>
        <taxon>Nematoda</taxon>
        <taxon>Chromadorea</taxon>
        <taxon>Rhabditida</taxon>
        <taxon>Spirurina</taxon>
        <taxon>Spiruromorpha</taxon>
        <taxon>Filarioidea</taxon>
        <taxon>Onchocercidae</taxon>
        <taxon>Brugia</taxon>
    </lineage>
</organism>
<keyword evidence="4" id="KW-1185">Reference proteome</keyword>
<feature type="transmembrane region" description="Helical" evidence="1">
    <location>
        <begin position="69"/>
        <end position="94"/>
    </location>
</feature>
<reference evidence="5" key="4">
    <citation type="submission" date="2019-12" db="UniProtKB">
        <authorList>
            <consortium name="WormBaseParasite"/>
        </authorList>
    </citation>
    <scope>IDENTIFICATION</scope>
</reference>
<evidence type="ECO:0000256" key="1">
    <source>
        <dbReference type="SAM" id="Phobius"/>
    </source>
</evidence>
<evidence type="ECO:0000313" key="5">
    <source>
        <dbReference type="WBParaSite" id="Bm5153.1"/>
    </source>
</evidence>
<reference evidence="2 4" key="1">
    <citation type="journal article" date="2007" name="Science">
        <title>Draft genome of the filarial nematode parasite Brugia malayi.</title>
        <authorList>
            <person name="Ghedin E."/>
            <person name="Wang S."/>
            <person name="Spiro D."/>
            <person name="Caler E."/>
            <person name="Zhao Q."/>
            <person name="Crabtree J."/>
            <person name="Allen J.E."/>
            <person name="Delcher A.L."/>
            <person name="Guiliano D.B."/>
            <person name="Miranda-Saavedra D."/>
            <person name="Angiuoli S.V."/>
            <person name="Creasy T."/>
            <person name="Amedeo P."/>
            <person name="Haas B."/>
            <person name="El-Sayed N.M."/>
            <person name="Wortman J.R."/>
            <person name="Feldblyum T."/>
            <person name="Tallon L."/>
            <person name="Schatz M."/>
            <person name="Shumway M."/>
            <person name="Koo H."/>
            <person name="Salzberg S.L."/>
            <person name="Schobel S."/>
            <person name="Pertea M."/>
            <person name="Pop M."/>
            <person name="White O."/>
            <person name="Barton G.J."/>
            <person name="Carlow C.K."/>
            <person name="Crawford M.J."/>
            <person name="Daub J."/>
            <person name="Dimmic M.W."/>
            <person name="Estes C.F."/>
            <person name="Foster J.M."/>
            <person name="Ganatra M."/>
            <person name="Gregory W.F."/>
            <person name="Johnson N.M."/>
            <person name="Jin J."/>
            <person name="Komuniecki R."/>
            <person name="Korf I."/>
            <person name="Kumar S."/>
            <person name="Laney S."/>
            <person name="Li B.W."/>
            <person name="Li W."/>
            <person name="Lindblom T.H."/>
            <person name="Lustigman S."/>
            <person name="Ma D."/>
            <person name="Maina C.V."/>
            <person name="Martin D.M."/>
            <person name="McCarter J.P."/>
            <person name="McReynolds L."/>
            <person name="Mitreva M."/>
            <person name="Nutman T.B."/>
            <person name="Parkinson J."/>
            <person name="Peregrin-Alvarez J.M."/>
            <person name="Poole C."/>
            <person name="Ren Q."/>
            <person name="Saunders L."/>
            <person name="Sluder A.E."/>
            <person name="Smith K."/>
            <person name="Stanke M."/>
            <person name="Unnasch T.R."/>
            <person name="Ware J."/>
            <person name="Wei A.D."/>
            <person name="Weil G."/>
            <person name="Williams D.J."/>
            <person name="Zhang Y."/>
            <person name="Williams S.A."/>
            <person name="Fraser-Liggett C."/>
            <person name="Slatko B."/>
            <person name="Blaxter M.L."/>
            <person name="Scott A.L."/>
        </authorList>
    </citation>
    <scope>NUCLEOTIDE SEQUENCE</scope>
    <source>
        <strain evidence="2 4">FR3</strain>
    </source>
</reference>
<evidence type="ECO:0000313" key="4">
    <source>
        <dbReference type="Proteomes" id="UP000006672"/>
    </source>
</evidence>
<feature type="transmembrane region" description="Helical" evidence="1">
    <location>
        <begin position="100"/>
        <end position="118"/>
    </location>
</feature>
<sequence length="121" mass="14942">VFLEDINILFSFYGQYSFYDYRIFDQRFRLFLIMHSQCIVHFKIFSTIFVIYGRIFYIGTGLHGSIMFCLLYGLFSMIIFCYFYIFFFYFIYIFLFQYNYYQILVIILLTITKLNTILRVL</sequence>
<gene>
    <name evidence="2 5 6" type="ORF">Bm5153</name>
    <name evidence="3" type="ORF">BM_BM5153</name>
    <name evidence="2" type="ORF">BM_Bm5153</name>
</gene>
<dbReference type="Proteomes" id="UP000006672">
    <property type="component" value="Unassembled WGS sequence"/>
</dbReference>
<reference evidence="2" key="2">
    <citation type="submission" date="2012-12" db="EMBL/GenBank/DDBJ databases">
        <authorList>
            <person name="Gao Y.W."/>
            <person name="Fan S.T."/>
            <person name="Sun H.T."/>
            <person name="Wang Z."/>
            <person name="Gao X.L."/>
            <person name="Li Y.G."/>
            <person name="Wang T.C."/>
            <person name="Zhang K."/>
            <person name="Xu W.W."/>
            <person name="Yu Z.J."/>
            <person name="Xia X.Z."/>
        </authorList>
    </citation>
    <scope>NUCLEOTIDE SEQUENCE</scope>
    <source>
        <strain evidence="2">FR3</strain>
    </source>
</reference>
<keyword evidence="1" id="KW-1133">Transmembrane helix</keyword>
<dbReference type="CTD" id="66059881"/>
<dbReference type="EMBL" id="CAAKNF010000014">
    <property type="protein sequence ID" value="VIP00134.1"/>
    <property type="molecule type" value="Genomic_DNA"/>
</dbReference>
<accession>A0A4E9FT52</accession>